<dbReference type="EMBL" id="QJKH01000002">
    <property type="protein sequence ID" value="PXX80915.1"/>
    <property type="molecule type" value="Genomic_DNA"/>
</dbReference>
<dbReference type="Gene3D" id="3.20.20.80">
    <property type="entry name" value="Glycosidases"/>
    <property type="match status" value="1"/>
</dbReference>
<dbReference type="AlphaFoldDB" id="A0A318KYU3"/>
<evidence type="ECO:0000256" key="3">
    <source>
        <dbReference type="ARBA" id="ARBA00023295"/>
    </source>
</evidence>
<gene>
    <name evidence="5" type="ORF">DES51_10233</name>
</gene>
<dbReference type="OrthoDB" id="2339329at2"/>
<dbReference type="PROSITE" id="PS00653">
    <property type="entry name" value="GLYCOSYL_HYDROL_F1_2"/>
    <property type="match status" value="1"/>
</dbReference>
<evidence type="ECO:0000256" key="1">
    <source>
        <dbReference type="ARBA" id="ARBA00010838"/>
    </source>
</evidence>
<dbReference type="PANTHER" id="PTHR10353">
    <property type="entry name" value="GLYCOSYL HYDROLASE"/>
    <property type="match status" value="1"/>
</dbReference>
<evidence type="ECO:0000313" key="6">
    <source>
        <dbReference type="Proteomes" id="UP000247612"/>
    </source>
</evidence>
<proteinExistence type="inferred from homology"/>
<sequence length="472" mass="54362">METKTINSFPKNFLWGSATAAFQCEGAAYEDGKGLSVMDVREQNPKICNYEVASDHYHHFKEDVALMKECGLKAYRFSIAWTRIFPQGNGNVNQLGVDFYNRLIDELVAANITPIVTIYHFEYPQGLIEQYGGWLSRKSIDDYVNYASFLFKTYGDRVKYWITINEQDHVVHMPFRLGLKGDDLYENEKAGFLANHHMCIAAAKTFKACHELVEGGKIGPAVCFDMMYPTSNRPADMMAWLDAMEIRNYYVLDLNVKGEYGGVFKRYLEDRGWMPKLQEGDLACLKENKPDFIGFNYYASKSISAYPLSDKNKIGDMVIKLLPAEEAGIYKVVKNENLNATLWGWEIDDIGLEGVCRLLWERYRLPLMITENGFGNKEVMPEEGMIQDDDRIDYLHRHLLAVKRAMNVGVEFIGYCNWSFMDIVSGHSGFSKRYGLVYVNRDEFDLKDLSRSKKKSFYWYQETIACNGENIK</sequence>
<dbReference type="Pfam" id="PF00232">
    <property type="entry name" value="Glyco_hydro_1"/>
    <property type="match status" value="1"/>
</dbReference>
<accession>A0A318KYU3</accession>
<dbReference type="InterPro" id="IPR001360">
    <property type="entry name" value="Glyco_hydro_1"/>
</dbReference>
<dbReference type="Proteomes" id="UP000247612">
    <property type="component" value="Unassembled WGS sequence"/>
</dbReference>
<dbReference type="FunFam" id="3.20.20.80:FF:000004">
    <property type="entry name" value="Beta-glucosidase 6-phospho-beta-glucosidase"/>
    <property type="match status" value="1"/>
</dbReference>
<comment type="similarity">
    <text evidence="1 4">Belongs to the glycosyl hydrolase 1 family.</text>
</comment>
<dbReference type="GO" id="GO:0008422">
    <property type="term" value="F:beta-glucosidase activity"/>
    <property type="evidence" value="ECO:0007669"/>
    <property type="project" value="TreeGrafter"/>
</dbReference>
<evidence type="ECO:0000313" key="5">
    <source>
        <dbReference type="EMBL" id="PXX80915.1"/>
    </source>
</evidence>
<dbReference type="GO" id="GO:0016052">
    <property type="term" value="P:carbohydrate catabolic process"/>
    <property type="evidence" value="ECO:0007669"/>
    <property type="project" value="TreeGrafter"/>
</dbReference>
<dbReference type="RefSeq" id="WP_022938816.1">
    <property type="nucleotide sequence ID" value="NZ_CABKRQ010000006.1"/>
</dbReference>
<dbReference type="PANTHER" id="PTHR10353:SF136">
    <property type="entry name" value="ARYL-PHOSPHO-BETA-D-GLUCOSIDASE BGLC"/>
    <property type="match status" value="1"/>
</dbReference>
<name>A0A318KYU3_9FIRM</name>
<keyword evidence="6" id="KW-1185">Reference proteome</keyword>
<evidence type="ECO:0000256" key="2">
    <source>
        <dbReference type="ARBA" id="ARBA00022801"/>
    </source>
</evidence>
<keyword evidence="2" id="KW-0378">Hydrolase</keyword>
<dbReference type="InterPro" id="IPR033132">
    <property type="entry name" value="GH_1_N_CS"/>
</dbReference>
<dbReference type="PRINTS" id="PR00131">
    <property type="entry name" value="GLHYDRLASE1"/>
</dbReference>
<evidence type="ECO:0000256" key="4">
    <source>
        <dbReference type="RuleBase" id="RU003690"/>
    </source>
</evidence>
<dbReference type="InterPro" id="IPR017853">
    <property type="entry name" value="GH"/>
</dbReference>
<protein>
    <submittedName>
        <fullName evidence="5">6-phospho-beta-glucosidase</fullName>
    </submittedName>
</protein>
<comment type="caution">
    <text evidence="5">The sequence shown here is derived from an EMBL/GenBank/DDBJ whole genome shotgun (WGS) entry which is preliminary data.</text>
</comment>
<dbReference type="STRING" id="1034346.GCA_000313565_02529"/>
<dbReference type="SUPFAM" id="SSF51445">
    <property type="entry name" value="(Trans)glycosidases"/>
    <property type="match status" value="1"/>
</dbReference>
<organism evidence="5 6">
    <name type="scientific">Dielma fastidiosa</name>
    <dbReference type="NCBI Taxonomy" id="1034346"/>
    <lineage>
        <taxon>Bacteria</taxon>
        <taxon>Bacillati</taxon>
        <taxon>Bacillota</taxon>
        <taxon>Erysipelotrichia</taxon>
        <taxon>Erysipelotrichales</taxon>
        <taxon>Erysipelotrichaceae</taxon>
        <taxon>Dielma</taxon>
    </lineage>
</organism>
<reference evidence="5 6" key="1">
    <citation type="submission" date="2018-05" db="EMBL/GenBank/DDBJ databases">
        <title>Genomic Encyclopedia of Type Strains, Phase IV (KMG-IV): sequencing the most valuable type-strain genomes for metagenomic binning, comparative biology and taxonomic classification.</title>
        <authorList>
            <person name="Goeker M."/>
        </authorList>
    </citation>
    <scope>NUCLEOTIDE SEQUENCE [LARGE SCALE GENOMIC DNA]</scope>
    <source>
        <strain evidence="5 6">JC118</strain>
    </source>
</reference>
<dbReference type="GO" id="GO:0005829">
    <property type="term" value="C:cytosol"/>
    <property type="evidence" value="ECO:0007669"/>
    <property type="project" value="TreeGrafter"/>
</dbReference>
<keyword evidence="3" id="KW-0326">Glycosidase</keyword>